<dbReference type="Proteomes" id="UP000094025">
    <property type="component" value="Unassembled WGS sequence"/>
</dbReference>
<sequence length="189" mass="19448">MPDSSARNLGLPDNFSTDDELKVGALVDGLAAGTATRTNGSDGAPPHADAGDLAFSLDDRLSLTFNLDHVLSRSFDGGNEAGFNVLQANSLADQDRAYTSRMNDNHGDTNLDAVGAGTDHGLDATCDWDLKVHNDLAPRPSAETTAIGAHSDAGYEIVQGANLLSNVANVGAIGSDIHASSAGQDSDID</sequence>
<evidence type="ECO:0000313" key="1">
    <source>
        <dbReference type="EMBL" id="OAP37697.1"/>
    </source>
</evidence>
<dbReference type="STRING" id="1472378.AU381_13000"/>
<accession>A0A178XR79</accession>
<proteinExistence type="predicted"/>
<comment type="caution">
    <text evidence="1">The sequence shown here is derived from an EMBL/GenBank/DDBJ whole genome shotgun (WGS) entry which is preliminary data.</text>
</comment>
<organism evidence="1 2">
    <name type="scientific">Sinorhizobium glycinis</name>
    <dbReference type="NCBI Taxonomy" id="1472378"/>
    <lineage>
        <taxon>Bacteria</taxon>
        <taxon>Pseudomonadati</taxon>
        <taxon>Pseudomonadota</taxon>
        <taxon>Alphaproteobacteria</taxon>
        <taxon>Hyphomicrobiales</taxon>
        <taxon>Rhizobiaceae</taxon>
        <taxon>Sinorhizobium/Ensifer group</taxon>
        <taxon>Sinorhizobium</taxon>
    </lineage>
</organism>
<protein>
    <recommendedName>
        <fullName evidence="3">Fibrinogen-binding protein</fullName>
    </recommendedName>
</protein>
<dbReference type="RefSeq" id="WP_064243238.1">
    <property type="nucleotide sequence ID" value="NZ_LPUX01000062.1"/>
</dbReference>
<dbReference type="AlphaFoldDB" id="A0A178XR79"/>
<gene>
    <name evidence="1" type="ORF">AU381_13000</name>
</gene>
<dbReference type="OrthoDB" id="8357043at2"/>
<reference evidence="1 2" key="1">
    <citation type="journal article" date="2016" name="Int. J. Syst. Evol. Microbiol.">
        <title>Ensifer glycinis sp. nov., an novel rhizobial species associated with Glycine spp.</title>
        <authorList>
            <person name="Yan H."/>
            <person name="Yan J."/>
            <person name="Sui X.H."/>
            <person name="Wang E.T."/>
            <person name="Chen W.X."/>
            <person name="Zhang X.X."/>
            <person name="Chen W.F."/>
        </authorList>
    </citation>
    <scope>NUCLEOTIDE SEQUENCE [LARGE SCALE GENOMIC DNA]</scope>
    <source>
        <strain evidence="1 2">CCBAU 23380</strain>
    </source>
</reference>
<evidence type="ECO:0008006" key="3">
    <source>
        <dbReference type="Google" id="ProtNLM"/>
    </source>
</evidence>
<name>A0A178XR79_9HYPH</name>
<dbReference type="EMBL" id="LPUX01000062">
    <property type="protein sequence ID" value="OAP37697.1"/>
    <property type="molecule type" value="Genomic_DNA"/>
</dbReference>
<evidence type="ECO:0000313" key="2">
    <source>
        <dbReference type="Proteomes" id="UP000094025"/>
    </source>
</evidence>
<keyword evidence="2" id="KW-1185">Reference proteome</keyword>